<dbReference type="Pfam" id="PF04055">
    <property type="entry name" value="Radical_SAM"/>
    <property type="match status" value="1"/>
</dbReference>
<dbReference type="GO" id="GO:0046872">
    <property type="term" value="F:metal ion binding"/>
    <property type="evidence" value="ECO:0007669"/>
    <property type="project" value="UniProtKB-KW"/>
</dbReference>
<comment type="caution">
    <text evidence="10">The sequence shown here is derived from an EMBL/GenBank/DDBJ whole genome shotgun (WGS) entry which is preliminary data.</text>
</comment>
<dbReference type="eggNOG" id="COG1032">
    <property type="taxonomic scope" value="Bacteria"/>
</dbReference>
<dbReference type="PANTHER" id="PTHR43409">
    <property type="entry name" value="ANAEROBIC MAGNESIUM-PROTOPORPHYRIN IX MONOMETHYL ESTER CYCLASE-RELATED"/>
    <property type="match status" value="1"/>
</dbReference>
<sequence>MADILLIQPPIRDFYLTEKRTIPYGLACIAAELLKNGFTVDIMDALAVGKSREIALPSEMDYLRRFYGKIDISPFGLFHTFKHFGYSYAHIGKTARDSGAFLVGISSLFTAYSDEALETARTVKAFHPRCRIVMGGHHPTVLPETVMAEDAVDFVIRGEGETAMTLLACALRKGRNVSAVPGIVFRKPDRTLAVSPPVELENLDAHPLPALDLIRHAYYRRNHKGAAVVMTSRGCPMNCSYCAVGGGAVRYRVRSKAQVIREMETAVTRYGARFIDFEDENLSLDRDGFLALLDDTARRFQGLDLELRAMNGLFAPSLDATMIRAMKLAGFRTLNLSLGTTAPGQLRRFRRPDVKKATEAAVSAAREEGLNVVCYIIVGAPDQSAQDSLRDLLYLADLDVLAGISVYYPAPGSADYAKLSNDGLLPKRFSLMRSTALPLSLKTTRRESVTLLRLGRILGFMRLLLNSGERLPQARPLRESGLDPHGSRNRLGRALLAAFFHDSRIRGMTPDGEIFDHNVSSELALSFRDGLKNIFDI</sequence>
<evidence type="ECO:0000313" key="10">
    <source>
        <dbReference type="EMBL" id="EPR34836.1"/>
    </source>
</evidence>
<keyword evidence="5" id="KW-0479">Metal-binding</keyword>
<keyword evidence="6" id="KW-0408">Iron</keyword>
<dbReference type="SUPFAM" id="SSF52242">
    <property type="entry name" value="Cobalamin (vitamin B12)-binding domain"/>
    <property type="match status" value="1"/>
</dbReference>
<keyword evidence="7" id="KW-0411">Iron-sulfur</keyword>
<dbReference type="GO" id="GO:0031419">
    <property type="term" value="F:cobalamin binding"/>
    <property type="evidence" value="ECO:0007669"/>
    <property type="project" value="InterPro"/>
</dbReference>
<accession>S7TDT0</accession>
<dbReference type="PATRIC" id="fig|1121405.3.peg.3692"/>
<proteinExistence type="predicted"/>
<dbReference type="CDD" id="cd01335">
    <property type="entry name" value="Radical_SAM"/>
    <property type="match status" value="1"/>
</dbReference>
<dbReference type="InterPro" id="IPR013785">
    <property type="entry name" value="Aldolase_TIM"/>
</dbReference>
<dbReference type="SMART" id="SM00729">
    <property type="entry name" value="Elp3"/>
    <property type="match status" value="1"/>
</dbReference>
<evidence type="ECO:0000256" key="7">
    <source>
        <dbReference type="ARBA" id="ARBA00023014"/>
    </source>
</evidence>
<dbReference type="InterPro" id="IPR034466">
    <property type="entry name" value="Methyltransferase_Class_B"/>
</dbReference>
<dbReference type="AlphaFoldDB" id="S7TDT0"/>
<dbReference type="Gene3D" id="3.40.50.280">
    <property type="entry name" value="Cobalamin-binding domain"/>
    <property type="match status" value="1"/>
</dbReference>
<evidence type="ECO:0000256" key="2">
    <source>
        <dbReference type="ARBA" id="ARBA00022603"/>
    </source>
</evidence>
<feature type="domain" description="Radical SAM core" evidence="9">
    <location>
        <begin position="221"/>
        <end position="442"/>
    </location>
</feature>
<dbReference type="STRING" id="897.B2D07_07040"/>
<dbReference type="InterPro" id="IPR058240">
    <property type="entry name" value="rSAM_sf"/>
</dbReference>
<dbReference type="SFLD" id="SFLDS00029">
    <property type="entry name" value="Radical_SAM"/>
    <property type="match status" value="1"/>
</dbReference>
<evidence type="ECO:0000313" key="11">
    <source>
        <dbReference type="Proteomes" id="UP000014977"/>
    </source>
</evidence>
<dbReference type="GO" id="GO:0005829">
    <property type="term" value="C:cytosol"/>
    <property type="evidence" value="ECO:0007669"/>
    <property type="project" value="TreeGrafter"/>
</dbReference>
<evidence type="ECO:0000256" key="1">
    <source>
        <dbReference type="ARBA" id="ARBA00001966"/>
    </source>
</evidence>
<gene>
    <name evidence="10" type="ORF">dsmv_3215</name>
</gene>
<dbReference type="GO" id="GO:0051539">
    <property type="term" value="F:4 iron, 4 sulfur cluster binding"/>
    <property type="evidence" value="ECO:0007669"/>
    <property type="project" value="UniProtKB-KW"/>
</dbReference>
<dbReference type="PROSITE" id="PS51332">
    <property type="entry name" value="B12_BINDING"/>
    <property type="match status" value="1"/>
</dbReference>
<dbReference type="InterPro" id="IPR007197">
    <property type="entry name" value="rSAM"/>
</dbReference>
<dbReference type="InterPro" id="IPR036724">
    <property type="entry name" value="Cobalamin-bd_sf"/>
</dbReference>
<comment type="cofactor">
    <cofactor evidence="1">
        <name>[4Fe-4S] cluster</name>
        <dbReference type="ChEBI" id="CHEBI:49883"/>
    </cofactor>
</comment>
<dbReference type="SFLD" id="SFLDG01123">
    <property type="entry name" value="methyltransferase_(Class_B)"/>
    <property type="match status" value="1"/>
</dbReference>
<evidence type="ECO:0000256" key="4">
    <source>
        <dbReference type="ARBA" id="ARBA00022691"/>
    </source>
</evidence>
<dbReference type="InterPro" id="IPR051198">
    <property type="entry name" value="BchE-like"/>
</dbReference>
<evidence type="ECO:0000256" key="5">
    <source>
        <dbReference type="ARBA" id="ARBA00022723"/>
    </source>
</evidence>
<dbReference type="InterPro" id="IPR006158">
    <property type="entry name" value="Cobalamin-bd"/>
</dbReference>
<keyword evidence="3" id="KW-0808">Transferase</keyword>
<dbReference type="Pfam" id="PF02310">
    <property type="entry name" value="B12-binding"/>
    <property type="match status" value="1"/>
</dbReference>
<evidence type="ECO:0000259" key="8">
    <source>
        <dbReference type="PROSITE" id="PS51332"/>
    </source>
</evidence>
<protein>
    <submittedName>
        <fullName evidence="10">Cobalamin B12-binding domain protein</fullName>
    </submittedName>
</protein>
<organism evidence="10 11">
    <name type="scientific">Desulfococcus multivorans DSM 2059</name>
    <dbReference type="NCBI Taxonomy" id="1121405"/>
    <lineage>
        <taxon>Bacteria</taxon>
        <taxon>Pseudomonadati</taxon>
        <taxon>Thermodesulfobacteriota</taxon>
        <taxon>Desulfobacteria</taxon>
        <taxon>Desulfobacterales</taxon>
        <taxon>Desulfococcaceae</taxon>
        <taxon>Desulfococcus</taxon>
    </lineage>
</organism>
<dbReference type="EMBL" id="ATHJ01000110">
    <property type="protein sequence ID" value="EPR34836.1"/>
    <property type="molecule type" value="Genomic_DNA"/>
</dbReference>
<reference evidence="10 11" key="1">
    <citation type="journal article" date="2013" name="Genome Announc.">
        <title>Draft genome sequences for three mercury-methylating, sulfate-reducing bacteria.</title>
        <authorList>
            <person name="Brown S.D."/>
            <person name="Hurt R.A.Jr."/>
            <person name="Gilmour C.C."/>
            <person name="Elias D.A."/>
        </authorList>
    </citation>
    <scope>NUCLEOTIDE SEQUENCE [LARGE SCALE GENOMIC DNA]</scope>
    <source>
        <strain evidence="10 11">DSM 2059</strain>
    </source>
</reference>
<evidence type="ECO:0000256" key="6">
    <source>
        <dbReference type="ARBA" id="ARBA00023004"/>
    </source>
</evidence>
<keyword evidence="4" id="KW-0949">S-adenosyl-L-methionine</keyword>
<dbReference type="Gene3D" id="3.20.20.70">
    <property type="entry name" value="Aldolase class I"/>
    <property type="match status" value="1"/>
</dbReference>
<evidence type="ECO:0000259" key="9">
    <source>
        <dbReference type="PROSITE" id="PS51918"/>
    </source>
</evidence>
<keyword evidence="2" id="KW-0489">Methyltransferase</keyword>
<evidence type="ECO:0000256" key="3">
    <source>
        <dbReference type="ARBA" id="ARBA00022679"/>
    </source>
</evidence>
<dbReference type="GO" id="GO:0003824">
    <property type="term" value="F:catalytic activity"/>
    <property type="evidence" value="ECO:0007669"/>
    <property type="project" value="InterPro"/>
</dbReference>
<feature type="domain" description="B12-binding" evidence="8">
    <location>
        <begin position="2"/>
        <end position="178"/>
    </location>
</feature>
<dbReference type="SUPFAM" id="SSF102114">
    <property type="entry name" value="Radical SAM enzymes"/>
    <property type="match status" value="1"/>
</dbReference>
<dbReference type="Proteomes" id="UP000014977">
    <property type="component" value="Unassembled WGS sequence"/>
</dbReference>
<dbReference type="CDD" id="cd02068">
    <property type="entry name" value="radical_SAM_B12_BD"/>
    <property type="match status" value="1"/>
</dbReference>
<dbReference type="InterPro" id="IPR006638">
    <property type="entry name" value="Elp3/MiaA/NifB-like_rSAM"/>
</dbReference>
<dbReference type="PROSITE" id="PS51918">
    <property type="entry name" value="RADICAL_SAM"/>
    <property type="match status" value="1"/>
</dbReference>
<dbReference type="SFLD" id="SFLDG01082">
    <property type="entry name" value="B12-binding_domain_containing"/>
    <property type="match status" value="1"/>
</dbReference>
<dbReference type="PANTHER" id="PTHR43409:SF7">
    <property type="entry name" value="BLL1977 PROTEIN"/>
    <property type="match status" value="1"/>
</dbReference>
<name>S7TDT0_DESML</name>
<keyword evidence="11" id="KW-1185">Reference proteome</keyword>